<evidence type="ECO:0000313" key="19">
    <source>
        <dbReference type="Proteomes" id="UP001148614"/>
    </source>
</evidence>
<evidence type="ECO:0000256" key="7">
    <source>
        <dbReference type="ARBA" id="ARBA00022605"/>
    </source>
</evidence>
<dbReference type="GO" id="GO:0005759">
    <property type="term" value="C:mitochondrial matrix"/>
    <property type="evidence" value="ECO:0007669"/>
    <property type="project" value="TreeGrafter"/>
</dbReference>
<sequence>MILRHTTYRKAAAGWNTPLLKHSAHPKSDELSLGAGGRASSTLASRPARPASIGGTAPPKVSPYASISESQKRKKTQERDFLVTVLETSVTKRDAKAYMNRFVPFLERKSATAFKQRTAAQAKSNDRRTASDPSAIIASNAQASEGESAGLQASPKSDQDLTIQEPLFVALVKFRAPETVNDTTLDGVAKTLSRLRKLGLVSVVVVDCDGHGQDEITQRQTATAQARRIATAIDNYDSPGARVIDSPITIANVDNAPASRFTSQDLFIGNPNELMTALQDDLVAIVPSFGYTADTCIRKPVDVNDAILALTRQLSGLQFVQVPDDEAPATKVLRSAEVYRIIILDPLGGIPANNRATGRYMFLNLEQEFQEVQAHLSAAAGPGISGDSADRVYHLENAKLARDALSLLPPTSSAIITTPHEAAKERRPEENVMDLALVGTRRGQNPLIHSLLTDKPVQSSSLPSERFTPITSSTGASQRGSLTTLAKRGMPLTIFPDPKTTPWKPPQPGQSSLSLTDPCIDLSRLVHLIEDSFGRKLDVEHYLKRVNGNLAGIIIAGEYEGGAILTWEVPPGTTDLSRRVPYLDKFAVLRKSQGAGGVADIVFNAMVRDCFPEGVCWRSRKDNPVNKWYFERSRGTLKFKDMNWTMFWTTPKLTLHDQRFDDYEAVCRGIEPSWADKKHIVD</sequence>
<protein>
    <recommendedName>
        <fullName evidence="6 15">Amino-acid acetyltransferase, mitochondrial</fullName>
        <ecNumber evidence="5 15">2.3.1.1</ecNumber>
    </recommendedName>
    <alternativeName>
        <fullName evidence="12 15">Glutamate N-acetyltransferase</fullName>
    </alternativeName>
    <alternativeName>
        <fullName evidence="13 15">N-acetylglutamate synthase</fullName>
    </alternativeName>
</protein>
<evidence type="ECO:0000256" key="2">
    <source>
        <dbReference type="ARBA" id="ARBA00004173"/>
    </source>
</evidence>
<dbReference type="PIRSF" id="PIRSF007892">
    <property type="entry name" value="NAGS_fungal"/>
    <property type="match status" value="1"/>
</dbReference>
<evidence type="ECO:0000256" key="5">
    <source>
        <dbReference type="ARBA" id="ARBA00012697"/>
    </source>
</evidence>
<dbReference type="InterPro" id="IPR006855">
    <property type="entry name" value="Vertebrate-like_GNAT_dom"/>
</dbReference>
<evidence type="ECO:0000256" key="12">
    <source>
        <dbReference type="ARBA" id="ARBA00030346"/>
    </source>
</evidence>
<feature type="region of interest" description="Disordered" evidence="16">
    <location>
        <begin position="495"/>
        <end position="514"/>
    </location>
</feature>
<evidence type="ECO:0000256" key="3">
    <source>
        <dbReference type="ARBA" id="ARBA00004925"/>
    </source>
</evidence>
<organism evidence="18 19">
    <name type="scientific">Xylaria arbuscula</name>
    <dbReference type="NCBI Taxonomy" id="114810"/>
    <lineage>
        <taxon>Eukaryota</taxon>
        <taxon>Fungi</taxon>
        <taxon>Dikarya</taxon>
        <taxon>Ascomycota</taxon>
        <taxon>Pezizomycotina</taxon>
        <taxon>Sordariomycetes</taxon>
        <taxon>Xylariomycetidae</taxon>
        <taxon>Xylariales</taxon>
        <taxon>Xylariaceae</taxon>
        <taxon>Xylaria</taxon>
    </lineage>
</organism>
<feature type="region of interest" description="Disordered" evidence="16">
    <location>
        <begin position="20"/>
        <end position="77"/>
    </location>
</feature>
<dbReference type="Pfam" id="PF04768">
    <property type="entry name" value="NAT"/>
    <property type="match status" value="1"/>
</dbReference>
<feature type="domain" description="N-acetyltransferase" evidence="17">
    <location>
        <begin position="509"/>
        <end position="672"/>
    </location>
</feature>
<evidence type="ECO:0000259" key="17">
    <source>
        <dbReference type="PROSITE" id="PS51731"/>
    </source>
</evidence>
<accession>A0A9W8NKH0</accession>
<dbReference type="Proteomes" id="UP001148614">
    <property type="component" value="Unassembled WGS sequence"/>
</dbReference>
<evidence type="ECO:0000256" key="4">
    <source>
        <dbReference type="ARBA" id="ARBA00008694"/>
    </source>
</evidence>
<name>A0A9W8NKH0_9PEZI</name>
<comment type="caution">
    <text evidence="18">The sequence shown here is derived from an EMBL/GenBank/DDBJ whole genome shotgun (WGS) entry which is preliminary data.</text>
</comment>
<keyword evidence="9" id="KW-0809">Transit peptide</keyword>
<proteinExistence type="inferred from homology"/>
<evidence type="ECO:0000256" key="9">
    <source>
        <dbReference type="ARBA" id="ARBA00022946"/>
    </source>
</evidence>
<keyword evidence="7 15" id="KW-0028">Amino-acid biosynthesis</keyword>
<keyword evidence="10 15" id="KW-0496">Mitochondrion</keyword>
<evidence type="ECO:0000256" key="11">
    <source>
        <dbReference type="ARBA" id="ARBA00023315"/>
    </source>
</evidence>
<dbReference type="EC" id="2.3.1.1" evidence="5 15"/>
<dbReference type="Gene3D" id="3.40.630.30">
    <property type="match status" value="1"/>
</dbReference>
<dbReference type="GO" id="GO:0004042">
    <property type="term" value="F:L-glutamate N-acetyltransferase activity"/>
    <property type="evidence" value="ECO:0007669"/>
    <property type="project" value="InterPro"/>
</dbReference>
<evidence type="ECO:0000313" key="18">
    <source>
        <dbReference type="EMBL" id="KAJ3578008.1"/>
    </source>
</evidence>
<evidence type="ECO:0000256" key="6">
    <source>
        <dbReference type="ARBA" id="ARBA00018802"/>
    </source>
</evidence>
<dbReference type="PANTHER" id="PTHR23342">
    <property type="entry name" value="N-ACETYLGLUTAMATE SYNTHASE"/>
    <property type="match status" value="1"/>
</dbReference>
<dbReference type="VEuPathDB" id="FungiDB:F4678DRAFT_462251"/>
<dbReference type="PROSITE" id="PS51731">
    <property type="entry name" value="GNAT_NAGS"/>
    <property type="match status" value="1"/>
</dbReference>
<evidence type="ECO:0000256" key="14">
    <source>
        <dbReference type="ARBA" id="ARBA00048372"/>
    </source>
</evidence>
<evidence type="ECO:0000256" key="8">
    <source>
        <dbReference type="ARBA" id="ARBA00022679"/>
    </source>
</evidence>
<evidence type="ECO:0000256" key="13">
    <source>
        <dbReference type="ARBA" id="ARBA00033251"/>
    </source>
</evidence>
<evidence type="ECO:0000256" key="1">
    <source>
        <dbReference type="ARBA" id="ARBA00002294"/>
    </source>
</evidence>
<evidence type="ECO:0000256" key="15">
    <source>
        <dbReference type="PIRNR" id="PIRNR007892"/>
    </source>
</evidence>
<comment type="catalytic activity">
    <reaction evidence="14 15">
        <text>L-glutamate + acetyl-CoA = N-acetyl-L-glutamate + CoA + H(+)</text>
        <dbReference type="Rhea" id="RHEA:24292"/>
        <dbReference type="ChEBI" id="CHEBI:15378"/>
        <dbReference type="ChEBI" id="CHEBI:29985"/>
        <dbReference type="ChEBI" id="CHEBI:44337"/>
        <dbReference type="ChEBI" id="CHEBI:57287"/>
        <dbReference type="ChEBI" id="CHEBI:57288"/>
        <dbReference type="EC" id="2.3.1.1"/>
    </reaction>
</comment>
<dbReference type="GO" id="GO:0006526">
    <property type="term" value="P:L-arginine biosynthetic process"/>
    <property type="evidence" value="ECO:0007669"/>
    <property type="project" value="TreeGrafter"/>
</dbReference>
<feature type="region of interest" description="Disordered" evidence="16">
    <location>
        <begin position="457"/>
        <end position="479"/>
    </location>
</feature>
<gene>
    <name evidence="18" type="ORF">NPX13_g2561</name>
</gene>
<dbReference type="FunFam" id="3.40.630.30:FF:000049">
    <property type="entry name" value="Amino-acid acetyltransferase, mitochondrial"/>
    <property type="match status" value="1"/>
</dbReference>
<dbReference type="CDD" id="cd04266">
    <property type="entry name" value="DUF619-NAGS-FABP"/>
    <property type="match status" value="1"/>
</dbReference>
<evidence type="ECO:0000256" key="16">
    <source>
        <dbReference type="SAM" id="MobiDB-lite"/>
    </source>
</evidence>
<keyword evidence="11 15" id="KW-0012">Acyltransferase</keyword>
<comment type="similarity">
    <text evidence="4 15">Belongs to the acetyltransferase family.</text>
</comment>
<comment type="subcellular location">
    <subcellularLocation>
        <location evidence="2 15">Mitochondrion</location>
    </subcellularLocation>
</comment>
<dbReference type="AlphaFoldDB" id="A0A9W8NKH0"/>
<dbReference type="GO" id="GO:0006592">
    <property type="term" value="P:ornithine biosynthetic process"/>
    <property type="evidence" value="ECO:0007669"/>
    <property type="project" value="TreeGrafter"/>
</dbReference>
<keyword evidence="19" id="KW-1185">Reference proteome</keyword>
<evidence type="ECO:0000256" key="10">
    <source>
        <dbReference type="ARBA" id="ARBA00023128"/>
    </source>
</evidence>
<dbReference type="InterPro" id="IPR011190">
    <property type="entry name" value="GlcNAc_Synth_fun"/>
</dbReference>
<comment type="pathway">
    <text evidence="3 15">Amino-acid biosynthesis; L-arginine biosynthesis; N(2)-acetyl-L-ornithine from L-glutamate: step 1/4.</text>
</comment>
<keyword evidence="8 15" id="KW-0808">Transferase</keyword>
<comment type="function">
    <text evidence="1 15">N-acetylglutamate synthase involved in arginine biosynthesis.</text>
</comment>
<reference evidence="18" key="1">
    <citation type="submission" date="2022-07" db="EMBL/GenBank/DDBJ databases">
        <title>Genome Sequence of Xylaria arbuscula.</title>
        <authorList>
            <person name="Buettner E."/>
        </authorList>
    </citation>
    <scope>NUCLEOTIDE SEQUENCE</scope>
    <source>
        <strain evidence="18">VT107</strain>
    </source>
</reference>
<dbReference type="PANTHER" id="PTHR23342:SF4">
    <property type="entry name" value="AMINO-ACID ACETYLTRANSFERASE, MITOCHONDRIAL"/>
    <property type="match status" value="1"/>
</dbReference>
<dbReference type="EMBL" id="JANPWZ010000273">
    <property type="protein sequence ID" value="KAJ3578008.1"/>
    <property type="molecule type" value="Genomic_DNA"/>
</dbReference>